<organism evidence="1 2">
    <name type="scientific">Imperialibacter roseus</name>
    <dbReference type="NCBI Taxonomy" id="1324217"/>
    <lineage>
        <taxon>Bacteria</taxon>
        <taxon>Pseudomonadati</taxon>
        <taxon>Bacteroidota</taxon>
        <taxon>Cytophagia</taxon>
        <taxon>Cytophagales</taxon>
        <taxon>Flammeovirgaceae</taxon>
        <taxon>Imperialibacter</taxon>
    </lineage>
</organism>
<evidence type="ECO:0000313" key="2">
    <source>
        <dbReference type="Proteomes" id="UP001302349"/>
    </source>
</evidence>
<accession>A0ABZ0ILP3</accession>
<sequence length="103" mass="12233">MMSDKILTRPWTEFELNQKLAKMPVLPEYKLLIQVREILLDSRLANERLDSLIELIEKIPLHRSQEERDIFIEHLQEVLVDVRLSSELTVNVVKLLRSIERQS</sequence>
<reference evidence="1 2" key="1">
    <citation type="journal article" date="2023" name="Microbiol. Resour. Announc.">
        <title>Complete Genome Sequence of Imperialibacter roseus strain P4T.</title>
        <authorList>
            <person name="Tizabi D.R."/>
            <person name="Bachvaroff T."/>
            <person name="Hill R.T."/>
        </authorList>
    </citation>
    <scope>NUCLEOTIDE SEQUENCE [LARGE SCALE GENOMIC DNA]</scope>
    <source>
        <strain evidence="1 2">P4T</strain>
    </source>
</reference>
<gene>
    <name evidence="1" type="ORF">RT717_20485</name>
</gene>
<evidence type="ECO:0000313" key="1">
    <source>
        <dbReference type="EMBL" id="WOK05456.1"/>
    </source>
</evidence>
<dbReference type="RefSeq" id="WP_317488216.1">
    <property type="nucleotide sequence ID" value="NZ_CP136051.1"/>
</dbReference>
<protein>
    <submittedName>
        <fullName evidence="1">Uncharacterized protein</fullName>
    </submittedName>
</protein>
<proteinExistence type="predicted"/>
<dbReference type="EMBL" id="CP136051">
    <property type="protein sequence ID" value="WOK05456.1"/>
    <property type="molecule type" value="Genomic_DNA"/>
</dbReference>
<keyword evidence="2" id="KW-1185">Reference proteome</keyword>
<dbReference type="Proteomes" id="UP001302349">
    <property type="component" value="Chromosome"/>
</dbReference>
<name>A0ABZ0ILP3_9BACT</name>